<organism evidence="2 3">
    <name type="scientific">Peribacillus saganii</name>
    <dbReference type="NCBI Taxonomy" id="2303992"/>
    <lineage>
        <taxon>Bacteria</taxon>
        <taxon>Bacillati</taxon>
        <taxon>Bacillota</taxon>
        <taxon>Bacilli</taxon>
        <taxon>Bacillales</taxon>
        <taxon>Bacillaceae</taxon>
        <taxon>Peribacillus</taxon>
    </lineage>
</organism>
<proteinExistence type="predicted"/>
<dbReference type="SUPFAM" id="SSF55729">
    <property type="entry name" value="Acyl-CoA N-acyltransferases (Nat)"/>
    <property type="match status" value="1"/>
</dbReference>
<dbReference type="InterPro" id="IPR016181">
    <property type="entry name" value="Acyl_CoA_acyltransferase"/>
</dbReference>
<evidence type="ECO:0000259" key="1">
    <source>
        <dbReference type="PROSITE" id="PS51186"/>
    </source>
</evidence>
<dbReference type="AlphaFoldDB" id="A0A372LJU0"/>
<comment type="caution">
    <text evidence="2">The sequence shown here is derived from an EMBL/GenBank/DDBJ whole genome shotgun (WGS) entry which is preliminary data.</text>
</comment>
<evidence type="ECO:0000313" key="2">
    <source>
        <dbReference type="EMBL" id="RFU66401.1"/>
    </source>
</evidence>
<dbReference type="InterPro" id="IPR000182">
    <property type="entry name" value="GNAT_dom"/>
</dbReference>
<dbReference type="Pfam" id="PF00583">
    <property type="entry name" value="Acetyltransf_1"/>
    <property type="match status" value="1"/>
</dbReference>
<evidence type="ECO:0000313" key="3">
    <source>
        <dbReference type="Proteomes" id="UP000264541"/>
    </source>
</evidence>
<accession>A0A372LJU0</accession>
<feature type="domain" description="N-acetyltransferase" evidence="1">
    <location>
        <begin position="4"/>
        <end position="155"/>
    </location>
</feature>
<dbReference type="PROSITE" id="PS51186">
    <property type="entry name" value="GNAT"/>
    <property type="match status" value="1"/>
</dbReference>
<dbReference type="OrthoDB" id="2830399at2"/>
<dbReference type="RefSeq" id="WP_117327985.1">
    <property type="nucleotide sequence ID" value="NZ_QVTE01000051.1"/>
</dbReference>
<gene>
    <name evidence="2" type="ORF">D0469_17365</name>
</gene>
<keyword evidence="2" id="KW-0808">Transferase</keyword>
<dbReference type="GO" id="GO:0016747">
    <property type="term" value="F:acyltransferase activity, transferring groups other than amino-acyl groups"/>
    <property type="evidence" value="ECO:0007669"/>
    <property type="project" value="InterPro"/>
</dbReference>
<dbReference type="Gene3D" id="3.40.630.30">
    <property type="match status" value="1"/>
</dbReference>
<name>A0A372LJU0_9BACI</name>
<dbReference type="Proteomes" id="UP000264541">
    <property type="component" value="Unassembled WGS sequence"/>
</dbReference>
<sequence length="184" mass="21895">MEFLTTDQWNEDLWDMVKDIYFEAFKNHSPKPETIIRNMFAKRLCSLHVVIEGTHTVAMALTGSIRDSRILLIDYLAVEKEYQNRGIGKGLNKYIREWAVAHKKFDTILIEVESEKIIDNIARIRFWEKCGYLLLKDYTHQYIWVPELYQAMYISLQKGGKVTFTGQELFKYIESFHKASFRRR</sequence>
<reference evidence="2 3" key="1">
    <citation type="submission" date="2018-08" db="EMBL/GenBank/DDBJ databases">
        <title>Bacillus chawlae sp. nov., Bacillus glennii sp. nov., and Bacillus saganii sp. nov. Isolated from the Vehicle Assembly Building at Kennedy Space Center where the Viking Spacecraft were Assembled.</title>
        <authorList>
            <person name="Seuylemezian A."/>
            <person name="Vaishampayan P."/>
        </authorList>
    </citation>
    <scope>NUCLEOTIDE SEQUENCE [LARGE SCALE GENOMIC DNA]</scope>
    <source>
        <strain evidence="2 3">V47-23a</strain>
    </source>
</reference>
<keyword evidence="3" id="KW-1185">Reference proteome</keyword>
<protein>
    <submittedName>
        <fullName evidence="2">GNAT family N-acetyltransferase</fullName>
    </submittedName>
</protein>
<dbReference type="EMBL" id="QVTE01000051">
    <property type="protein sequence ID" value="RFU66401.1"/>
    <property type="molecule type" value="Genomic_DNA"/>
</dbReference>